<dbReference type="SUPFAM" id="SSF52540">
    <property type="entry name" value="P-loop containing nucleoside triphosphate hydrolases"/>
    <property type="match status" value="1"/>
</dbReference>
<dbReference type="PANTHER" id="PTHR12449:SF18">
    <property type="entry name" value="DEATH DOMAIN-CONTAINING PROTEIN"/>
    <property type="match status" value="1"/>
</dbReference>
<gene>
    <name evidence="2" type="primary">pats1</name>
    <name evidence="2" type="ORF">AWC38_SpisGene20950</name>
</gene>
<feature type="transmembrane region" description="Helical" evidence="1">
    <location>
        <begin position="394"/>
        <end position="420"/>
    </location>
</feature>
<dbReference type="EMBL" id="LSMT01000718">
    <property type="protein sequence ID" value="PFX14864.1"/>
    <property type="molecule type" value="Genomic_DNA"/>
</dbReference>
<dbReference type="OrthoDB" id="5950235at2759"/>
<keyword evidence="3" id="KW-1185">Reference proteome</keyword>
<dbReference type="GO" id="GO:0016301">
    <property type="term" value="F:kinase activity"/>
    <property type="evidence" value="ECO:0007669"/>
    <property type="project" value="UniProtKB-KW"/>
</dbReference>
<evidence type="ECO:0000313" key="3">
    <source>
        <dbReference type="Proteomes" id="UP000225706"/>
    </source>
</evidence>
<evidence type="ECO:0000256" key="1">
    <source>
        <dbReference type="SAM" id="Phobius"/>
    </source>
</evidence>
<dbReference type="InterPro" id="IPR039788">
    <property type="entry name" value="NOL4/NOL4L"/>
</dbReference>
<keyword evidence="1" id="KW-0472">Membrane</keyword>
<dbReference type="AlphaFoldDB" id="A0A2B4R941"/>
<evidence type="ECO:0000313" key="2">
    <source>
        <dbReference type="EMBL" id="PFX14864.1"/>
    </source>
</evidence>
<dbReference type="Gene3D" id="3.40.50.300">
    <property type="entry name" value="P-loop containing nucleotide triphosphate hydrolases"/>
    <property type="match status" value="1"/>
</dbReference>
<dbReference type="PANTHER" id="PTHR12449">
    <property type="entry name" value="DEATH DOMAIN-CONTAINING PROTEIN"/>
    <property type="match status" value="1"/>
</dbReference>
<organism evidence="2 3">
    <name type="scientific">Stylophora pistillata</name>
    <name type="common">Smooth cauliflower coral</name>
    <dbReference type="NCBI Taxonomy" id="50429"/>
    <lineage>
        <taxon>Eukaryota</taxon>
        <taxon>Metazoa</taxon>
        <taxon>Cnidaria</taxon>
        <taxon>Anthozoa</taxon>
        <taxon>Hexacorallia</taxon>
        <taxon>Scleractinia</taxon>
        <taxon>Astrocoeniina</taxon>
        <taxon>Pocilloporidae</taxon>
        <taxon>Stylophora</taxon>
    </lineage>
</organism>
<sequence length="964" mass="110230">MKNVVMACDIQGIRLTDDHTLETASEVMSQLEFDRRLPNGRDSYLQVLKKLDFRSEQDGGEWNKLEVFQGQCLILGDARVGKTSLKKSLTGVPFDADEPGTTGVEMALVDRKWRPLHADNGLKFGNFERFWKSVVYKTVMFGPAGVHMIIDKTVATTFPSLLSLSRLVWMISIVWLLAFSAMSFSYCVFSAAIISMDCALQVFLSERPEALTFALSLSNLPRALIGIITMYLLAGIIGGIDCQELDSSPVFVTSPFSANQFIWALHLTIVAVMIFRISNYLSCLIMKYFESHTARIADKSPLPGQTKFNTAPQLAALLLLIIPVMSGLAIGAISWLQLHALANTTTLHYCQVLHSTLIPTACLVILRVALALILKVKLESITSIIIFYIITGNIYAQCTHFCSVGTYLTIFVGIACYILYNDWNTIFFLFSGNEDSRVKYASFTFVIFEKVVLNFKKLRKALQSMFSSLKLRVLDFSGDEEYYAYHHIFMRDNAIYLVVFNMANFANDHFGNMAAKVKRLQFWLESICSKASAKTPIFLVGTHRGNMEKSCFKKINKHLRKNLWNSFSDELVLNKEEDLLYYPVENTSGNNDTGIQNLQRQIIAEAEKCKMTIGRKIPFSWIKIQDAIINLRQSKNAEFCIKLAQFPKVVATVCNFFCSNWSKETLKYFHEKGLVVYIDHAELSEWVLLKPQILTNIISQLVTPLKKEAGTEQRGFRQDSKLLHDTGMLTEPLLKHVLSRCKENEVVMKSFLEEYDIICPLFHNRENNNMAETVTHFVPSLLPLSDVNTPVWQDSPKDKVFYAVFKRFLPQALFQHLLSRAHRSSKVEFPEGEPLICKNVGRFWWRPCTAYRLSHLKEFHMIEVTFTYREDQEIKPSVALSQVYTMIEDICKRHFPHVKFHCGPACPSGKCPKLQEDYIKHPGVQRSHYRRHVFNVMPARKDQSTSSFYCVNQNFEEDLTEWEV</sequence>
<comment type="caution">
    <text evidence="2">The sequence shown here is derived from an EMBL/GenBank/DDBJ whole genome shotgun (WGS) entry which is preliminary data.</text>
</comment>
<feature type="transmembrane region" description="Helical" evidence="1">
    <location>
        <begin position="356"/>
        <end position="374"/>
    </location>
</feature>
<keyword evidence="1" id="KW-0812">Transmembrane</keyword>
<dbReference type="Proteomes" id="UP000225706">
    <property type="component" value="Unassembled WGS sequence"/>
</dbReference>
<feature type="transmembrane region" description="Helical" evidence="1">
    <location>
        <begin position="220"/>
        <end position="240"/>
    </location>
</feature>
<keyword evidence="2" id="KW-0418">Kinase</keyword>
<reference evidence="3" key="1">
    <citation type="journal article" date="2017" name="bioRxiv">
        <title>Comparative analysis of the genomes of Stylophora pistillata and Acropora digitifera provides evidence for extensive differences between species of corals.</title>
        <authorList>
            <person name="Voolstra C.R."/>
            <person name="Li Y."/>
            <person name="Liew Y.J."/>
            <person name="Baumgarten S."/>
            <person name="Zoccola D."/>
            <person name="Flot J.-F."/>
            <person name="Tambutte S."/>
            <person name="Allemand D."/>
            <person name="Aranda M."/>
        </authorList>
    </citation>
    <scope>NUCLEOTIDE SEQUENCE [LARGE SCALE GENOMIC DNA]</scope>
</reference>
<dbReference type="InterPro" id="IPR027417">
    <property type="entry name" value="P-loop_NTPase"/>
</dbReference>
<accession>A0A2B4R941</accession>
<protein>
    <submittedName>
        <fullName evidence="2">Putative serine/threonine-protein kinase pats1</fullName>
    </submittedName>
</protein>
<feature type="transmembrane region" description="Helical" evidence="1">
    <location>
        <begin position="314"/>
        <end position="336"/>
    </location>
</feature>
<feature type="transmembrane region" description="Helical" evidence="1">
    <location>
        <begin position="167"/>
        <end position="200"/>
    </location>
</feature>
<keyword evidence="1" id="KW-1133">Transmembrane helix</keyword>
<feature type="transmembrane region" description="Helical" evidence="1">
    <location>
        <begin position="260"/>
        <end position="278"/>
    </location>
</feature>
<proteinExistence type="predicted"/>
<name>A0A2B4R941_STYPI</name>
<dbReference type="Pfam" id="PF08477">
    <property type="entry name" value="Roc"/>
    <property type="match status" value="1"/>
</dbReference>
<keyword evidence="2" id="KW-0808">Transferase</keyword>